<evidence type="ECO:0000259" key="1">
    <source>
        <dbReference type="Pfam" id="PF12680"/>
    </source>
</evidence>
<feature type="domain" description="SnoaL-like" evidence="1">
    <location>
        <begin position="16"/>
        <end position="114"/>
    </location>
</feature>
<dbReference type="InterPro" id="IPR037401">
    <property type="entry name" value="SnoaL-like"/>
</dbReference>
<dbReference type="SUPFAM" id="SSF54427">
    <property type="entry name" value="NTF2-like"/>
    <property type="match status" value="1"/>
</dbReference>
<protein>
    <recommendedName>
        <fullName evidence="1">SnoaL-like domain-containing protein</fullName>
    </recommendedName>
</protein>
<organism evidence="2 3">
    <name type="scientific">Kaistia geumhonensis</name>
    <dbReference type="NCBI Taxonomy" id="410839"/>
    <lineage>
        <taxon>Bacteria</taxon>
        <taxon>Pseudomonadati</taxon>
        <taxon>Pseudomonadota</taxon>
        <taxon>Alphaproteobacteria</taxon>
        <taxon>Hyphomicrobiales</taxon>
        <taxon>Kaistiaceae</taxon>
        <taxon>Kaistia</taxon>
    </lineage>
</organism>
<reference evidence="2 3" key="1">
    <citation type="submission" date="2023-07" db="EMBL/GenBank/DDBJ databases">
        <title>Genomic Encyclopedia of Type Strains, Phase IV (KMG-IV): sequencing the most valuable type-strain genomes for metagenomic binning, comparative biology and taxonomic classification.</title>
        <authorList>
            <person name="Goeker M."/>
        </authorList>
    </citation>
    <scope>NUCLEOTIDE SEQUENCE [LARGE SCALE GENOMIC DNA]</scope>
    <source>
        <strain evidence="2 3">B1-1</strain>
    </source>
</reference>
<evidence type="ECO:0000313" key="2">
    <source>
        <dbReference type="EMBL" id="MDQ0515479.1"/>
    </source>
</evidence>
<gene>
    <name evidence="2" type="ORF">QO015_001092</name>
</gene>
<dbReference type="RefSeq" id="WP_266280961.1">
    <property type="nucleotide sequence ID" value="NZ_JAPKNF010000001.1"/>
</dbReference>
<dbReference type="EMBL" id="JAUSWJ010000001">
    <property type="protein sequence ID" value="MDQ0515479.1"/>
    <property type="molecule type" value="Genomic_DNA"/>
</dbReference>
<accession>A0ABU0M3D5</accession>
<proteinExistence type="predicted"/>
<dbReference type="InterPro" id="IPR032710">
    <property type="entry name" value="NTF2-like_dom_sf"/>
</dbReference>
<dbReference type="Pfam" id="PF12680">
    <property type="entry name" value="SnoaL_2"/>
    <property type="match status" value="1"/>
</dbReference>
<comment type="caution">
    <text evidence="2">The sequence shown here is derived from an EMBL/GenBank/DDBJ whole genome shotgun (WGS) entry which is preliminary data.</text>
</comment>
<dbReference type="Gene3D" id="3.10.450.50">
    <property type="match status" value="1"/>
</dbReference>
<keyword evidence="3" id="KW-1185">Reference proteome</keyword>
<evidence type="ECO:0000313" key="3">
    <source>
        <dbReference type="Proteomes" id="UP001223743"/>
    </source>
</evidence>
<sequence length="129" mass="13308">MTVNTTATPDAATLAARYIAAWNATDPAERRRLIAEAFTGDASYADPLASVSGHDGLDALIGAMQERFAGLSFRLAGKADGYGSNLRFSWELAHGGGPALAGGTDFATVSDGRIGRVTGFLDFVPDGVA</sequence>
<name>A0ABU0M3D5_9HYPH</name>
<dbReference type="Proteomes" id="UP001223743">
    <property type="component" value="Unassembled WGS sequence"/>
</dbReference>